<dbReference type="PANTHER" id="PTHR16172:SF41">
    <property type="entry name" value="MAJOR FACILITATOR SUPERFAMILY DOMAIN-CONTAINING PROTEIN 6-LIKE"/>
    <property type="match status" value="1"/>
</dbReference>
<dbReference type="PANTHER" id="PTHR16172">
    <property type="entry name" value="MAJOR FACILITATOR SUPERFAMILY DOMAIN-CONTAINING PROTEIN 6-LIKE"/>
    <property type="match status" value="1"/>
</dbReference>
<dbReference type="RefSeq" id="XP_013905357.1">
    <property type="nucleotide sequence ID" value="XM_014049903.1"/>
</dbReference>
<feature type="transmembrane region" description="Helical" evidence="7">
    <location>
        <begin position="163"/>
        <end position="182"/>
    </location>
</feature>
<evidence type="ECO:0000313" key="10">
    <source>
        <dbReference type="Proteomes" id="UP000054498"/>
    </source>
</evidence>
<feature type="transmembrane region" description="Helical" evidence="7">
    <location>
        <begin position="635"/>
        <end position="656"/>
    </location>
</feature>
<feature type="transmembrane region" description="Helical" evidence="7">
    <location>
        <begin position="542"/>
        <end position="563"/>
    </location>
</feature>
<evidence type="ECO:0000313" key="9">
    <source>
        <dbReference type="EMBL" id="KIZ06338.1"/>
    </source>
</evidence>
<feature type="transmembrane region" description="Helical" evidence="7">
    <location>
        <begin position="606"/>
        <end position="629"/>
    </location>
</feature>
<keyword evidence="10" id="KW-1185">Reference proteome</keyword>
<keyword evidence="4 7" id="KW-1133">Transmembrane helix</keyword>
<dbReference type="EMBL" id="KK100385">
    <property type="protein sequence ID" value="KIZ06338.1"/>
    <property type="molecule type" value="Genomic_DNA"/>
</dbReference>
<dbReference type="Pfam" id="PF12832">
    <property type="entry name" value="MFS_1_like"/>
    <property type="match status" value="1"/>
</dbReference>
<keyword evidence="5 7" id="KW-0472">Membrane</keyword>
<evidence type="ECO:0000256" key="6">
    <source>
        <dbReference type="SAM" id="MobiDB-lite"/>
    </source>
</evidence>
<evidence type="ECO:0000256" key="1">
    <source>
        <dbReference type="ARBA" id="ARBA00004141"/>
    </source>
</evidence>
<comment type="subcellular location">
    <subcellularLocation>
        <location evidence="1">Membrane</location>
        <topology evidence="1">Multi-pass membrane protein</topology>
    </subcellularLocation>
</comment>
<dbReference type="KEGG" id="mng:MNEG_1620"/>
<accession>A0A0D2K7Y3</accession>
<dbReference type="GeneID" id="25733936"/>
<evidence type="ECO:0000256" key="2">
    <source>
        <dbReference type="ARBA" id="ARBA00005241"/>
    </source>
</evidence>
<evidence type="ECO:0000256" key="7">
    <source>
        <dbReference type="SAM" id="Phobius"/>
    </source>
</evidence>
<feature type="transmembrane region" description="Helical" evidence="7">
    <location>
        <begin position="138"/>
        <end position="157"/>
    </location>
</feature>
<feature type="region of interest" description="Disordered" evidence="6">
    <location>
        <begin position="254"/>
        <end position="275"/>
    </location>
</feature>
<dbReference type="InterPro" id="IPR036259">
    <property type="entry name" value="MFS_trans_sf"/>
</dbReference>
<feature type="domain" description="Major facilitator superfamily associated" evidence="8">
    <location>
        <begin position="13"/>
        <end position="640"/>
    </location>
</feature>
<evidence type="ECO:0000256" key="3">
    <source>
        <dbReference type="ARBA" id="ARBA00022692"/>
    </source>
</evidence>
<feature type="transmembrane region" description="Helical" evidence="7">
    <location>
        <begin position="569"/>
        <end position="594"/>
    </location>
</feature>
<dbReference type="AlphaFoldDB" id="A0A0D2K7Y3"/>
<name>A0A0D2K7Y3_9CHLO</name>
<feature type="transmembrane region" description="Helical" evidence="7">
    <location>
        <begin position="513"/>
        <end position="530"/>
    </location>
</feature>
<sequence length="716" mass="72486">MAAMLDYQMLVAKCWYFLFSGALVFVTPYLSLFLMRDLGYAPWLVGLIQGLRPWVSAPSSFLLCALADRLAVHRGMLLVCFACSTALRGSLALVPPGNFAAVAAVILLAEVVGAPVGVIADASVVAKCKQDGDYGKQRVWASIGWGGLSTVAGALISHTGVRYGILVYVLLSVPNLVMAWLLNPGPKKPQPAADAKQSGAPAGQNEAAAGKQSPSSPLAAGRRLALPLSHSARHGHDHDGDLRTRLLAASVRTPSPCLLSPSGSPARGPSTLGRAGAPEGAVAAAAAAAPLAPLLVGGTDSDADSCCSTPRSTAALLGDHDRSAPATPSPHGGPQSAAANADGGAALCPAPEAAAAAAALPGSHPAEAQPVTSVARPADAAEAAAFAAASEALRTGTLALSSMDVDQHTDDEEDAVAVLTIRRGDSRRALLSGKQDSAAPPLKAAVASPTDNSATLGAAPAAGGGDEACSIGELLLRPTVMVFMLRALVIGFGLGTQGAFAFLLVQQLGGNELLMGLMLVFSILTEAPAFQFQSVLLARVPVAVVMHVSMVLLAVRLAAYALLPYAPTAWAVLPIELLHGVTFATSWGAGIVSCKRMAPAHLNTTVQSIFAALYGGVGSGLGAILGGVAMQHGGIQSMFAMSSAALLGGWLLAWLLDGATALAQRRRAAIGVAAGRILSDGPIDRAEYAGAEPASEESASSAAPMLSGNSARRSDA</sequence>
<gene>
    <name evidence="9" type="ORF">MNEG_1620</name>
</gene>
<dbReference type="OrthoDB" id="515887at2759"/>
<feature type="transmembrane region" description="Helical" evidence="7">
    <location>
        <begin position="483"/>
        <end position="507"/>
    </location>
</feature>
<reference evidence="9 10" key="1">
    <citation type="journal article" date="2013" name="BMC Genomics">
        <title>Reconstruction of the lipid metabolism for the microalga Monoraphidium neglectum from its genome sequence reveals characteristics suitable for biofuel production.</title>
        <authorList>
            <person name="Bogen C."/>
            <person name="Al-Dilaimi A."/>
            <person name="Albersmeier A."/>
            <person name="Wichmann J."/>
            <person name="Grundmann M."/>
            <person name="Rupp O."/>
            <person name="Lauersen K.J."/>
            <person name="Blifernez-Klassen O."/>
            <person name="Kalinowski J."/>
            <person name="Goesmann A."/>
            <person name="Mussgnug J.H."/>
            <person name="Kruse O."/>
        </authorList>
    </citation>
    <scope>NUCLEOTIDE SEQUENCE [LARGE SCALE GENOMIC DNA]</scope>
    <source>
        <strain evidence="9 10">SAG 48.87</strain>
    </source>
</reference>
<feature type="region of interest" description="Disordered" evidence="6">
    <location>
        <begin position="688"/>
        <end position="716"/>
    </location>
</feature>
<protein>
    <recommendedName>
        <fullName evidence="8">Major facilitator superfamily associated domain-containing protein</fullName>
    </recommendedName>
</protein>
<dbReference type="InterPro" id="IPR024989">
    <property type="entry name" value="MFS_assoc_dom"/>
</dbReference>
<comment type="similarity">
    <text evidence="2">Belongs to the major facilitator superfamily. MFSD6 family.</text>
</comment>
<feature type="region of interest" description="Disordered" evidence="6">
    <location>
        <begin position="300"/>
        <end position="344"/>
    </location>
</feature>
<evidence type="ECO:0000256" key="5">
    <source>
        <dbReference type="ARBA" id="ARBA00023136"/>
    </source>
</evidence>
<keyword evidence="3 7" id="KW-0812">Transmembrane</keyword>
<dbReference type="InterPro" id="IPR051717">
    <property type="entry name" value="MFS_MFSD6"/>
</dbReference>
<dbReference type="SUPFAM" id="SSF103473">
    <property type="entry name" value="MFS general substrate transporter"/>
    <property type="match status" value="1"/>
</dbReference>
<dbReference type="Gene3D" id="1.20.1250.20">
    <property type="entry name" value="MFS general substrate transporter like domains"/>
    <property type="match status" value="2"/>
</dbReference>
<proteinExistence type="inferred from homology"/>
<feature type="region of interest" description="Disordered" evidence="6">
    <location>
        <begin position="187"/>
        <end position="218"/>
    </location>
</feature>
<evidence type="ECO:0000259" key="8">
    <source>
        <dbReference type="Pfam" id="PF12832"/>
    </source>
</evidence>
<feature type="compositionally biased region" description="Low complexity" evidence="6">
    <location>
        <begin position="254"/>
        <end position="265"/>
    </location>
</feature>
<evidence type="ECO:0000256" key="4">
    <source>
        <dbReference type="ARBA" id="ARBA00022989"/>
    </source>
</evidence>
<feature type="transmembrane region" description="Helical" evidence="7">
    <location>
        <begin position="100"/>
        <end position="126"/>
    </location>
</feature>
<organism evidence="9 10">
    <name type="scientific">Monoraphidium neglectum</name>
    <dbReference type="NCBI Taxonomy" id="145388"/>
    <lineage>
        <taxon>Eukaryota</taxon>
        <taxon>Viridiplantae</taxon>
        <taxon>Chlorophyta</taxon>
        <taxon>core chlorophytes</taxon>
        <taxon>Chlorophyceae</taxon>
        <taxon>CS clade</taxon>
        <taxon>Sphaeropleales</taxon>
        <taxon>Selenastraceae</taxon>
        <taxon>Monoraphidium</taxon>
    </lineage>
</organism>
<feature type="compositionally biased region" description="Low complexity" evidence="6">
    <location>
        <begin position="688"/>
        <end position="703"/>
    </location>
</feature>
<dbReference type="GO" id="GO:0016020">
    <property type="term" value="C:membrane"/>
    <property type="evidence" value="ECO:0007669"/>
    <property type="project" value="UniProtKB-SubCell"/>
</dbReference>
<feature type="compositionally biased region" description="Polar residues" evidence="6">
    <location>
        <begin position="707"/>
        <end position="716"/>
    </location>
</feature>
<dbReference type="Proteomes" id="UP000054498">
    <property type="component" value="Unassembled WGS sequence"/>
</dbReference>
<feature type="transmembrane region" description="Helical" evidence="7">
    <location>
        <begin position="14"/>
        <end position="34"/>
    </location>
</feature>